<evidence type="ECO:0000313" key="2">
    <source>
        <dbReference type="EMBL" id="HIX04878.1"/>
    </source>
</evidence>
<proteinExistence type="predicted"/>
<name>A0A9D1V2R6_9FIRM</name>
<evidence type="ECO:0000313" key="3">
    <source>
        <dbReference type="Proteomes" id="UP000824193"/>
    </source>
</evidence>
<feature type="compositionally biased region" description="Basic and acidic residues" evidence="1">
    <location>
        <begin position="1"/>
        <end position="10"/>
    </location>
</feature>
<evidence type="ECO:0000256" key="1">
    <source>
        <dbReference type="SAM" id="MobiDB-lite"/>
    </source>
</evidence>
<gene>
    <name evidence="2" type="ORF">H9865_02020</name>
</gene>
<feature type="region of interest" description="Disordered" evidence="1">
    <location>
        <begin position="1"/>
        <end position="20"/>
    </location>
</feature>
<dbReference type="Proteomes" id="UP000824193">
    <property type="component" value="Unassembled WGS sequence"/>
</dbReference>
<comment type="caution">
    <text evidence="2">The sequence shown here is derived from an EMBL/GenBank/DDBJ whole genome shotgun (WGS) entry which is preliminary data.</text>
</comment>
<sequence length="77" mass="8504">MKQRLNDLRPGRSAAPHGGAHRGNALHLMAVFDSVGDFYSFTNAIRERGCHTEKQRICALPGAGGTLLTRRKRRICS</sequence>
<dbReference type="EMBL" id="DXFW01000004">
    <property type="protein sequence ID" value="HIX04878.1"/>
    <property type="molecule type" value="Genomic_DNA"/>
</dbReference>
<organism evidence="2 3">
    <name type="scientific">Candidatus Allofournierella pullicola</name>
    <dbReference type="NCBI Taxonomy" id="2838596"/>
    <lineage>
        <taxon>Bacteria</taxon>
        <taxon>Bacillati</taxon>
        <taxon>Bacillota</taxon>
        <taxon>Clostridia</taxon>
        <taxon>Eubacteriales</taxon>
        <taxon>Oscillospiraceae</taxon>
        <taxon>Allofournierella</taxon>
    </lineage>
</organism>
<protein>
    <submittedName>
        <fullName evidence="2">Uncharacterized protein</fullName>
    </submittedName>
</protein>
<dbReference type="AlphaFoldDB" id="A0A9D1V2R6"/>
<accession>A0A9D1V2R6</accession>
<reference evidence="2" key="2">
    <citation type="submission" date="2021-04" db="EMBL/GenBank/DDBJ databases">
        <authorList>
            <person name="Gilroy R."/>
        </authorList>
    </citation>
    <scope>NUCLEOTIDE SEQUENCE</scope>
    <source>
        <strain evidence="2">2239</strain>
    </source>
</reference>
<reference evidence="2" key="1">
    <citation type="journal article" date="2021" name="PeerJ">
        <title>Extensive microbial diversity within the chicken gut microbiome revealed by metagenomics and culture.</title>
        <authorList>
            <person name="Gilroy R."/>
            <person name="Ravi A."/>
            <person name="Getino M."/>
            <person name="Pursley I."/>
            <person name="Horton D.L."/>
            <person name="Alikhan N.F."/>
            <person name="Baker D."/>
            <person name="Gharbi K."/>
            <person name="Hall N."/>
            <person name="Watson M."/>
            <person name="Adriaenssens E.M."/>
            <person name="Foster-Nyarko E."/>
            <person name="Jarju S."/>
            <person name="Secka A."/>
            <person name="Antonio M."/>
            <person name="Oren A."/>
            <person name="Chaudhuri R.R."/>
            <person name="La Ragione R."/>
            <person name="Hildebrand F."/>
            <person name="Pallen M.J."/>
        </authorList>
    </citation>
    <scope>NUCLEOTIDE SEQUENCE</scope>
    <source>
        <strain evidence="2">2239</strain>
    </source>
</reference>